<name>A0A0A9DWC1_ARUDO</name>
<dbReference type="AlphaFoldDB" id="A0A0A9DWC1"/>
<reference evidence="1" key="1">
    <citation type="submission" date="2014-09" db="EMBL/GenBank/DDBJ databases">
        <authorList>
            <person name="Magalhaes I.L.F."/>
            <person name="Oliveira U."/>
            <person name="Santos F.R."/>
            <person name="Vidigal T.H.D.A."/>
            <person name="Brescovit A.D."/>
            <person name="Santos A.J."/>
        </authorList>
    </citation>
    <scope>NUCLEOTIDE SEQUENCE</scope>
    <source>
        <tissue evidence="1">Shoot tissue taken approximately 20 cm above the soil surface</tissue>
    </source>
</reference>
<organism evidence="1">
    <name type="scientific">Arundo donax</name>
    <name type="common">Giant reed</name>
    <name type="synonym">Donax arundinaceus</name>
    <dbReference type="NCBI Taxonomy" id="35708"/>
    <lineage>
        <taxon>Eukaryota</taxon>
        <taxon>Viridiplantae</taxon>
        <taxon>Streptophyta</taxon>
        <taxon>Embryophyta</taxon>
        <taxon>Tracheophyta</taxon>
        <taxon>Spermatophyta</taxon>
        <taxon>Magnoliopsida</taxon>
        <taxon>Liliopsida</taxon>
        <taxon>Poales</taxon>
        <taxon>Poaceae</taxon>
        <taxon>PACMAD clade</taxon>
        <taxon>Arundinoideae</taxon>
        <taxon>Arundineae</taxon>
        <taxon>Arundo</taxon>
    </lineage>
</organism>
<reference evidence="1" key="2">
    <citation type="journal article" date="2015" name="Data Brief">
        <title>Shoot transcriptome of the giant reed, Arundo donax.</title>
        <authorList>
            <person name="Barrero R.A."/>
            <person name="Guerrero F.D."/>
            <person name="Moolhuijzen P."/>
            <person name="Goolsby J.A."/>
            <person name="Tidwell J."/>
            <person name="Bellgard S.E."/>
            <person name="Bellgard M.I."/>
        </authorList>
    </citation>
    <scope>NUCLEOTIDE SEQUENCE</scope>
    <source>
        <tissue evidence="1">Shoot tissue taken approximately 20 cm above the soil surface</tissue>
    </source>
</reference>
<proteinExistence type="predicted"/>
<evidence type="ECO:0000313" key="1">
    <source>
        <dbReference type="EMBL" id="JAD92874.1"/>
    </source>
</evidence>
<dbReference type="EMBL" id="GBRH01205021">
    <property type="protein sequence ID" value="JAD92874.1"/>
    <property type="molecule type" value="Transcribed_RNA"/>
</dbReference>
<accession>A0A0A9DWC1</accession>
<sequence length="63" mass="7506">MNIRNRSFYYSHYELCKKTLQILVPHGISNGNCREFRQKTKQCKQNANYMLEIKLVGNPNKKD</sequence>
<protein>
    <submittedName>
        <fullName evidence="1">Uncharacterized protein</fullName>
    </submittedName>
</protein>